<evidence type="ECO:0000256" key="1">
    <source>
        <dbReference type="SAM" id="Phobius"/>
    </source>
</evidence>
<comment type="caution">
    <text evidence="2">The sequence shown here is derived from an EMBL/GenBank/DDBJ whole genome shotgun (WGS) entry which is preliminary data.</text>
</comment>
<feature type="transmembrane region" description="Helical" evidence="1">
    <location>
        <begin position="20"/>
        <end position="43"/>
    </location>
</feature>
<dbReference type="AlphaFoldDB" id="A0A397HWS1"/>
<name>A0A397HWS1_9GLOM</name>
<gene>
    <name evidence="2" type="ORF">Glove_319g156</name>
</gene>
<proteinExistence type="predicted"/>
<reference evidence="2 3" key="1">
    <citation type="submission" date="2018-08" db="EMBL/GenBank/DDBJ databases">
        <title>Genome and evolution of the arbuscular mycorrhizal fungus Diversispora epigaea (formerly Glomus versiforme) and its bacterial endosymbionts.</title>
        <authorList>
            <person name="Sun X."/>
            <person name="Fei Z."/>
            <person name="Harrison M."/>
        </authorList>
    </citation>
    <scope>NUCLEOTIDE SEQUENCE [LARGE SCALE GENOMIC DNA]</scope>
    <source>
        <strain evidence="2 3">IT104</strain>
    </source>
</reference>
<keyword evidence="1" id="KW-1133">Transmembrane helix</keyword>
<dbReference type="Proteomes" id="UP000266861">
    <property type="component" value="Unassembled WGS sequence"/>
</dbReference>
<keyword evidence="3" id="KW-1185">Reference proteome</keyword>
<protein>
    <submittedName>
        <fullName evidence="2">Uncharacterized protein</fullName>
    </submittedName>
</protein>
<keyword evidence="1" id="KW-0812">Transmembrane</keyword>
<organism evidence="2 3">
    <name type="scientific">Diversispora epigaea</name>
    <dbReference type="NCBI Taxonomy" id="1348612"/>
    <lineage>
        <taxon>Eukaryota</taxon>
        <taxon>Fungi</taxon>
        <taxon>Fungi incertae sedis</taxon>
        <taxon>Mucoromycota</taxon>
        <taxon>Glomeromycotina</taxon>
        <taxon>Glomeromycetes</taxon>
        <taxon>Diversisporales</taxon>
        <taxon>Diversisporaceae</taxon>
        <taxon>Diversispora</taxon>
    </lineage>
</organism>
<dbReference type="OrthoDB" id="10597612at2759"/>
<dbReference type="EMBL" id="PQFF01000291">
    <property type="protein sequence ID" value="RHZ65050.1"/>
    <property type="molecule type" value="Genomic_DNA"/>
</dbReference>
<evidence type="ECO:0000313" key="2">
    <source>
        <dbReference type="EMBL" id="RHZ65050.1"/>
    </source>
</evidence>
<sequence>MTSSGWLTVYVENKFSHTLTQVGVGVQLTLSIALWVGLTVFSGRYEFKFIFKKSAILKLNVIIILDLKKTPCPGYLKKSIFEVTQVFKLILFSLADYSRKKRKNMMICVYQFLF</sequence>
<keyword evidence="1" id="KW-0472">Membrane</keyword>
<accession>A0A397HWS1</accession>
<evidence type="ECO:0000313" key="3">
    <source>
        <dbReference type="Proteomes" id="UP000266861"/>
    </source>
</evidence>